<sequence length="144" mass="16020">MAETIDYELVNLPRDDEGPVFEEPWQAQVFSLTVHLHKAGHFTWPQWVQTFSREIGRSPALPGESVNAAYYRQWAAALEHMVAKIGLAGLVDVAGRTEEWRQAYINTPHGHPVLLANAACPPAHDHHHHVPERSPVAISPACPV</sequence>
<dbReference type="EMBL" id="AJ971318">
    <property type="protein sequence ID" value="CAI96188.1"/>
    <property type="molecule type" value="Genomic_DNA"/>
</dbReference>
<dbReference type="SUPFAM" id="SSF50090">
    <property type="entry name" value="Electron transport accessory proteins"/>
    <property type="match status" value="1"/>
</dbReference>
<dbReference type="Gene3D" id="1.10.472.20">
    <property type="entry name" value="Nitrile hydratase, beta subunit"/>
    <property type="match status" value="1"/>
</dbReference>
<dbReference type="InterPro" id="IPR042262">
    <property type="entry name" value="CN_hydtase_beta_C"/>
</dbReference>
<evidence type="ECO:0000313" key="3">
    <source>
        <dbReference type="EMBL" id="CAI96188.1"/>
    </source>
</evidence>
<name>Q4VYT6_AGRTU</name>
<dbReference type="NCBIfam" id="TIGR03889">
    <property type="entry name" value="nitrile_acc"/>
    <property type="match status" value="1"/>
</dbReference>
<accession>Q4VYT6</accession>
<dbReference type="AlphaFoldDB" id="Q4VYT6"/>
<reference evidence="3" key="1">
    <citation type="submission" date="2005-05" db="EMBL/GenBank/DDBJ databases">
        <title>Pesquisa de hidratase de nitrilo em microrganismos. Caracterizacao genetica do metabolismo de nitrilos em Agrobacterium tumefaciens.</title>
        <authorList>
            <person name="Lourenco P.M.L."/>
        </authorList>
    </citation>
    <scope>NUCLEOTIDE SEQUENCE</scope>
</reference>
<feature type="domain" description="Nitrile hydratase beta subunit-like N-terminal" evidence="2">
    <location>
        <begin position="16"/>
        <end position="109"/>
    </location>
</feature>
<evidence type="ECO:0000256" key="1">
    <source>
        <dbReference type="SAM" id="MobiDB-lite"/>
    </source>
</evidence>
<dbReference type="InterPro" id="IPR049054">
    <property type="entry name" value="CN_hydtase_beta-like_N"/>
</dbReference>
<evidence type="ECO:0000259" key="2">
    <source>
        <dbReference type="Pfam" id="PF21006"/>
    </source>
</evidence>
<feature type="region of interest" description="Disordered" evidence="1">
    <location>
        <begin position="122"/>
        <end position="144"/>
    </location>
</feature>
<protein>
    <recommendedName>
        <fullName evidence="2">Nitrile hydratase beta subunit-like N-terminal domain-containing protein</fullName>
    </recommendedName>
</protein>
<organism evidence="3">
    <name type="scientific">Agrobacterium tumefaciens</name>
    <dbReference type="NCBI Taxonomy" id="358"/>
    <lineage>
        <taxon>Bacteria</taxon>
        <taxon>Pseudomonadati</taxon>
        <taxon>Pseudomonadota</taxon>
        <taxon>Alphaproteobacteria</taxon>
        <taxon>Hyphomicrobiales</taxon>
        <taxon>Rhizobiaceae</taxon>
        <taxon>Rhizobium/Agrobacterium group</taxon>
        <taxon>Agrobacterium</taxon>
        <taxon>Agrobacterium tumefaciens complex</taxon>
    </lineage>
</organism>
<dbReference type="InterPro" id="IPR008990">
    <property type="entry name" value="Elect_transpt_acc-like_dom_sf"/>
</dbReference>
<dbReference type="InterPro" id="IPR023808">
    <property type="entry name" value="Nitrile_Hydratase_acc_put"/>
</dbReference>
<proteinExistence type="predicted"/>
<dbReference type="Pfam" id="PF21006">
    <property type="entry name" value="NHase_beta_N"/>
    <property type="match status" value="1"/>
</dbReference>